<dbReference type="AlphaFoldDB" id="A0A376AHV6"/>
<dbReference type="EMBL" id="UEYP01000003">
    <property type="protein sequence ID" value="SSC67260.1"/>
    <property type="molecule type" value="Genomic_DNA"/>
</dbReference>
<keyword evidence="2" id="KW-1185">Reference proteome</keyword>
<proteinExistence type="predicted"/>
<reference evidence="2" key="1">
    <citation type="submission" date="2018-07" db="EMBL/GenBank/DDBJ databases">
        <authorList>
            <person name="Peiro R."/>
            <person name="Begona"/>
            <person name="Cbmso G."/>
            <person name="Lopez M."/>
            <person name="Gonzalez S."/>
        </authorList>
    </citation>
    <scope>NUCLEOTIDE SEQUENCE [LARGE SCALE GENOMIC DNA]</scope>
</reference>
<protein>
    <submittedName>
        <fullName evidence="1">Uncharacterized protein</fullName>
    </submittedName>
</protein>
<gene>
    <name evidence="1" type="ORF">RHIZ70_2968</name>
</gene>
<organism evidence="1 2">
    <name type="scientific">Ciceribacter selenitireducens ATCC BAA-1503</name>
    <dbReference type="NCBI Taxonomy" id="1336235"/>
    <lineage>
        <taxon>Bacteria</taxon>
        <taxon>Pseudomonadati</taxon>
        <taxon>Pseudomonadota</taxon>
        <taxon>Alphaproteobacteria</taxon>
        <taxon>Hyphomicrobiales</taxon>
        <taxon>Rhizobiaceae</taxon>
        <taxon>Ciceribacter</taxon>
    </lineage>
</organism>
<dbReference type="Proteomes" id="UP000254764">
    <property type="component" value="Unassembled WGS sequence"/>
</dbReference>
<evidence type="ECO:0000313" key="2">
    <source>
        <dbReference type="Proteomes" id="UP000254764"/>
    </source>
</evidence>
<sequence length="40" mass="4234">MATASRNISAAALSHACSNSLRISSNCHVRTIAPAKMMLF</sequence>
<name>A0A376AHV6_9HYPH</name>
<accession>A0A376AHV6</accession>
<evidence type="ECO:0000313" key="1">
    <source>
        <dbReference type="EMBL" id="SSC67260.1"/>
    </source>
</evidence>